<keyword evidence="1" id="KW-1133">Transmembrane helix</keyword>
<dbReference type="PANTHER" id="PTHR12879:SF8">
    <property type="entry name" value="SPHINGOLIPID DELTA(4)-DESATURASE DES1"/>
    <property type="match status" value="1"/>
</dbReference>
<dbReference type="OrthoDB" id="9792534at2"/>
<proteinExistence type="predicted"/>
<dbReference type="EMBL" id="AP019860">
    <property type="protein sequence ID" value="BBM85948.1"/>
    <property type="molecule type" value="Genomic_DNA"/>
</dbReference>
<evidence type="ECO:0000313" key="4">
    <source>
        <dbReference type="Proteomes" id="UP000326354"/>
    </source>
</evidence>
<gene>
    <name evidence="3" type="ORF">UABAM_04334</name>
</gene>
<feature type="transmembrane region" description="Helical" evidence="1">
    <location>
        <begin position="213"/>
        <end position="233"/>
    </location>
</feature>
<feature type="transmembrane region" description="Helical" evidence="1">
    <location>
        <begin position="144"/>
        <end position="167"/>
    </location>
</feature>
<keyword evidence="1" id="KW-0472">Membrane</keyword>
<dbReference type="GO" id="GO:0046513">
    <property type="term" value="P:ceramide biosynthetic process"/>
    <property type="evidence" value="ECO:0007669"/>
    <property type="project" value="TreeGrafter"/>
</dbReference>
<protein>
    <submittedName>
        <fullName evidence="3">Fatty acid desaturase</fullName>
    </submittedName>
</protein>
<dbReference type="PANTHER" id="PTHR12879">
    <property type="entry name" value="SPHINGOLIPID DELTA 4 DESATURASE/C-4 HYDROXYLASE PROTEIN DES2"/>
    <property type="match status" value="1"/>
</dbReference>
<dbReference type="InterPro" id="IPR005804">
    <property type="entry name" value="FA_desaturase_dom"/>
</dbReference>
<dbReference type="GO" id="GO:0042284">
    <property type="term" value="F:sphingolipid delta-4 desaturase activity"/>
    <property type="evidence" value="ECO:0007669"/>
    <property type="project" value="TreeGrafter"/>
</dbReference>
<feature type="transmembrane region" description="Helical" evidence="1">
    <location>
        <begin position="27"/>
        <end position="47"/>
    </location>
</feature>
<feature type="transmembrane region" description="Helical" evidence="1">
    <location>
        <begin position="53"/>
        <end position="75"/>
    </location>
</feature>
<feature type="domain" description="Fatty acid desaturase" evidence="2">
    <location>
        <begin position="53"/>
        <end position="293"/>
    </location>
</feature>
<evidence type="ECO:0000313" key="3">
    <source>
        <dbReference type="EMBL" id="BBM85948.1"/>
    </source>
</evidence>
<sequence>MDEKFYKSSDLTKEKLRQMLAKSNHPASVRFMIMYILFLVTSALVVVCWTRSWWELTIAFIGYAVVGCSLFACEHETVHNTAFKSRSLNRFAAFLCGIGHLYAPTAFRELHFTHHRHTHIPGKDPEISLGGKPAPSVVANLPMYLGWLSGFPLLLFKLNMLVSGTLGMPEFLRRMLFPFINQKVRKQLALESMFILGVHIGVVFFAIFVHPGFWGILIGQVIAHCVLANYLILEHNGLPHEGNILQKTRSIQTNRFIKLVMWNMPYHAEHHAYPGVPFHALPQLSREISNELVHKQDGHFRFHLKMLKGEFCMKE</sequence>
<reference evidence="3 4" key="1">
    <citation type="submission" date="2019-08" db="EMBL/GenBank/DDBJ databases">
        <title>Complete genome sequence of Candidatus Uab amorphum.</title>
        <authorList>
            <person name="Shiratori T."/>
            <person name="Suzuki S."/>
            <person name="Kakizawa Y."/>
            <person name="Ishida K."/>
        </authorList>
    </citation>
    <scope>NUCLEOTIDE SEQUENCE [LARGE SCALE GENOMIC DNA]</scope>
    <source>
        <strain evidence="3 4">SRT547</strain>
    </source>
</reference>
<keyword evidence="4" id="KW-1185">Reference proteome</keyword>
<dbReference type="KEGG" id="uam:UABAM_04334"/>
<keyword evidence="1" id="KW-0812">Transmembrane</keyword>
<dbReference type="GO" id="GO:0016020">
    <property type="term" value="C:membrane"/>
    <property type="evidence" value="ECO:0007669"/>
    <property type="project" value="GOC"/>
</dbReference>
<feature type="transmembrane region" description="Helical" evidence="1">
    <location>
        <begin position="87"/>
        <end position="103"/>
    </location>
</feature>
<dbReference type="Pfam" id="PF00487">
    <property type="entry name" value="FA_desaturase"/>
    <property type="match status" value="1"/>
</dbReference>
<dbReference type="Proteomes" id="UP000326354">
    <property type="component" value="Chromosome"/>
</dbReference>
<feature type="transmembrane region" description="Helical" evidence="1">
    <location>
        <begin position="188"/>
        <end position="207"/>
    </location>
</feature>
<dbReference type="AlphaFoldDB" id="A0A5S9IPZ6"/>
<dbReference type="RefSeq" id="WP_151970031.1">
    <property type="nucleotide sequence ID" value="NZ_AP019860.1"/>
</dbReference>
<evidence type="ECO:0000259" key="2">
    <source>
        <dbReference type="Pfam" id="PF00487"/>
    </source>
</evidence>
<accession>A0A5S9IPZ6</accession>
<evidence type="ECO:0000256" key="1">
    <source>
        <dbReference type="SAM" id="Phobius"/>
    </source>
</evidence>
<organism evidence="3 4">
    <name type="scientific">Uabimicrobium amorphum</name>
    <dbReference type="NCBI Taxonomy" id="2596890"/>
    <lineage>
        <taxon>Bacteria</taxon>
        <taxon>Pseudomonadati</taxon>
        <taxon>Planctomycetota</taxon>
        <taxon>Candidatus Uabimicrobiia</taxon>
        <taxon>Candidatus Uabimicrobiales</taxon>
        <taxon>Candidatus Uabimicrobiaceae</taxon>
        <taxon>Candidatus Uabimicrobium</taxon>
    </lineage>
</organism>
<name>A0A5S9IPZ6_UABAM</name>